<gene>
    <name evidence="3" type="ORF">D7Z54_30185</name>
</gene>
<accession>A0A428MUA3</accession>
<organism evidence="3 4">
    <name type="scientific">Salibacterium salarium</name>
    <dbReference type="NCBI Taxonomy" id="284579"/>
    <lineage>
        <taxon>Bacteria</taxon>
        <taxon>Bacillati</taxon>
        <taxon>Bacillota</taxon>
        <taxon>Bacilli</taxon>
        <taxon>Bacillales</taxon>
        <taxon>Bacillaceae</taxon>
    </lineage>
</organism>
<dbReference type="PANTHER" id="PTHR46268">
    <property type="entry name" value="STRESS RESPONSE PROTEIN NHAX"/>
    <property type="match status" value="1"/>
</dbReference>
<comment type="caution">
    <text evidence="3">The sequence shown here is derived from an EMBL/GenBank/DDBJ whole genome shotgun (WGS) entry which is preliminary data.</text>
</comment>
<evidence type="ECO:0000313" key="4">
    <source>
        <dbReference type="Proteomes" id="UP000275076"/>
    </source>
</evidence>
<dbReference type="InterPro" id="IPR006015">
    <property type="entry name" value="Universal_stress_UspA"/>
</dbReference>
<proteinExistence type="inferred from homology"/>
<comment type="similarity">
    <text evidence="1">Belongs to the universal stress protein A family.</text>
</comment>
<feature type="domain" description="UspA" evidence="2">
    <location>
        <begin position="1"/>
        <end position="139"/>
    </location>
</feature>
<evidence type="ECO:0000256" key="1">
    <source>
        <dbReference type="ARBA" id="ARBA00008791"/>
    </source>
</evidence>
<dbReference type="InterPro" id="IPR006016">
    <property type="entry name" value="UspA"/>
</dbReference>
<protein>
    <submittedName>
        <fullName evidence="3">Universal stress protein</fullName>
    </submittedName>
</protein>
<dbReference type="AlphaFoldDB" id="A0A428MUA3"/>
<name>A0A428MUA3_9BACI</name>
<dbReference type="PANTHER" id="PTHR46268:SF6">
    <property type="entry name" value="UNIVERSAL STRESS PROTEIN UP12"/>
    <property type="match status" value="1"/>
</dbReference>
<dbReference type="Pfam" id="PF00582">
    <property type="entry name" value="Usp"/>
    <property type="match status" value="1"/>
</dbReference>
<keyword evidence="4" id="KW-1185">Reference proteome</keyword>
<sequence length="139" mass="15437">MYKKVLLAADGSEHSLRSAKHAMALVRGEENPHIDIVFVVDGDKSKTDVLHYGNTDVIQSKRKEKLAPIEDMMQEKQISYEIHLTHGEPGPAIVKFANEGQYDCVVLGSRGLNQLQTMVLGSVSHKVAKRVECPVMIIK</sequence>
<dbReference type="Proteomes" id="UP000275076">
    <property type="component" value="Unassembled WGS sequence"/>
</dbReference>
<dbReference type="CDD" id="cd00293">
    <property type="entry name" value="USP-like"/>
    <property type="match status" value="1"/>
</dbReference>
<dbReference type="SUPFAM" id="SSF52402">
    <property type="entry name" value="Adenine nucleotide alpha hydrolases-like"/>
    <property type="match status" value="1"/>
</dbReference>
<dbReference type="InterPro" id="IPR014729">
    <property type="entry name" value="Rossmann-like_a/b/a_fold"/>
</dbReference>
<dbReference type="OrthoDB" id="9777884at2"/>
<reference evidence="3 4" key="1">
    <citation type="submission" date="2018-10" db="EMBL/GenBank/DDBJ databases">
        <title>Draft genome sequence of Bacillus salarius IM0101, isolated from a hypersaline soil in Inner Mongolia, China.</title>
        <authorList>
            <person name="Yamprayoonswat W."/>
            <person name="Boonvisut S."/>
            <person name="Jumpathong W."/>
            <person name="Sittihan S."/>
            <person name="Ruangsuj P."/>
            <person name="Wanthongcharoen S."/>
            <person name="Thongpramul N."/>
            <person name="Pimmason S."/>
            <person name="Yu B."/>
            <person name="Yasawong M."/>
        </authorList>
    </citation>
    <scope>NUCLEOTIDE SEQUENCE [LARGE SCALE GENOMIC DNA]</scope>
    <source>
        <strain evidence="3 4">IM0101</strain>
    </source>
</reference>
<dbReference type="Gene3D" id="3.40.50.620">
    <property type="entry name" value="HUPs"/>
    <property type="match status" value="1"/>
</dbReference>
<dbReference type="RefSeq" id="WP_125562147.1">
    <property type="nucleotide sequence ID" value="NZ_RBVX01000057.1"/>
</dbReference>
<evidence type="ECO:0000259" key="2">
    <source>
        <dbReference type="Pfam" id="PF00582"/>
    </source>
</evidence>
<evidence type="ECO:0000313" key="3">
    <source>
        <dbReference type="EMBL" id="RSL29656.1"/>
    </source>
</evidence>
<dbReference type="EMBL" id="RBVX01000057">
    <property type="protein sequence ID" value="RSL29656.1"/>
    <property type="molecule type" value="Genomic_DNA"/>
</dbReference>
<dbReference type="PRINTS" id="PR01438">
    <property type="entry name" value="UNVRSLSTRESS"/>
</dbReference>